<dbReference type="GO" id="GO:0004252">
    <property type="term" value="F:serine-type endopeptidase activity"/>
    <property type="evidence" value="ECO:0007669"/>
    <property type="project" value="UniProtKB-UniRule"/>
</dbReference>
<evidence type="ECO:0000256" key="3">
    <source>
        <dbReference type="ARBA" id="ARBA00022801"/>
    </source>
</evidence>
<protein>
    <submittedName>
        <fullName evidence="8">S8 family serine peptidase</fullName>
    </submittedName>
</protein>
<evidence type="ECO:0000256" key="6">
    <source>
        <dbReference type="PROSITE-ProRule" id="PRU01240"/>
    </source>
</evidence>
<dbReference type="SUPFAM" id="SSF52743">
    <property type="entry name" value="Subtilisin-like"/>
    <property type="match status" value="1"/>
</dbReference>
<feature type="domain" description="Peptidase S8/S53" evidence="7">
    <location>
        <begin position="200"/>
        <end position="492"/>
    </location>
</feature>
<dbReference type="InterPro" id="IPR015500">
    <property type="entry name" value="Peptidase_S8_subtilisin-rel"/>
</dbReference>
<feature type="non-terminal residue" evidence="8">
    <location>
        <position position="807"/>
    </location>
</feature>
<evidence type="ECO:0000256" key="1">
    <source>
        <dbReference type="ARBA" id="ARBA00011073"/>
    </source>
</evidence>
<evidence type="ECO:0000256" key="2">
    <source>
        <dbReference type="ARBA" id="ARBA00022670"/>
    </source>
</evidence>
<dbReference type="PANTHER" id="PTHR43806:SF67">
    <property type="entry name" value="EGF-LIKE DOMAIN-CONTAINING PROTEIN"/>
    <property type="match status" value="1"/>
</dbReference>
<dbReference type="PRINTS" id="PR00723">
    <property type="entry name" value="SUBTILISIN"/>
</dbReference>
<proteinExistence type="inferred from homology"/>
<evidence type="ECO:0000313" key="9">
    <source>
        <dbReference type="Proteomes" id="UP000748308"/>
    </source>
</evidence>
<evidence type="ECO:0000256" key="5">
    <source>
        <dbReference type="PIRSR" id="PIRSR615500-1"/>
    </source>
</evidence>
<dbReference type="PANTHER" id="PTHR43806">
    <property type="entry name" value="PEPTIDASE S8"/>
    <property type="match status" value="1"/>
</dbReference>
<keyword evidence="4 6" id="KW-0720">Serine protease</keyword>
<reference evidence="8" key="1">
    <citation type="submission" date="2019-03" db="EMBL/GenBank/DDBJ databases">
        <title>Lake Tanganyika Metagenome-Assembled Genomes (MAGs).</title>
        <authorList>
            <person name="Tran P."/>
        </authorList>
    </citation>
    <scope>NUCLEOTIDE SEQUENCE</scope>
    <source>
        <strain evidence="8">M_DeepCast_400m_m2_100</strain>
    </source>
</reference>
<keyword evidence="3 6" id="KW-0378">Hydrolase</keyword>
<evidence type="ECO:0000313" key="8">
    <source>
        <dbReference type="EMBL" id="MBM3317651.1"/>
    </source>
</evidence>
<dbReference type="InterPro" id="IPR023828">
    <property type="entry name" value="Peptidase_S8_Ser-AS"/>
</dbReference>
<dbReference type="Pfam" id="PF13620">
    <property type="entry name" value="CarboxypepD_reg"/>
    <property type="match status" value="1"/>
</dbReference>
<name>A0A937XBZ5_UNCEI</name>
<dbReference type="EMBL" id="VGIY01000159">
    <property type="protein sequence ID" value="MBM3317651.1"/>
    <property type="molecule type" value="Genomic_DNA"/>
</dbReference>
<gene>
    <name evidence="8" type="ORF">FJY75_07340</name>
</gene>
<dbReference type="PROSITE" id="PS00138">
    <property type="entry name" value="SUBTILASE_SER"/>
    <property type="match status" value="1"/>
</dbReference>
<comment type="similarity">
    <text evidence="1 6">Belongs to the peptidase S8 family.</text>
</comment>
<dbReference type="SUPFAM" id="SSF49452">
    <property type="entry name" value="Starch-binding domain-like"/>
    <property type="match status" value="1"/>
</dbReference>
<dbReference type="InterPro" id="IPR036852">
    <property type="entry name" value="Peptidase_S8/S53_dom_sf"/>
</dbReference>
<dbReference type="Gene3D" id="3.40.50.200">
    <property type="entry name" value="Peptidase S8/S53 domain"/>
    <property type="match status" value="1"/>
</dbReference>
<evidence type="ECO:0000259" key="7">
    <source>
        <dbReference type="Pfam" id="PF00082"/>
    </source>
</evidence>
<feature type="active site" description="Charge relay system" evidence="5 6">
    <location>
        <position position="444"/>
    </location>
</feature>
<evidence type="ECO:0000256" key="4">
    <source>
        <dbReference type="ARBA" id="ARBA00022825"/>
    </source>
</evidence>
<feature type="active site" description="Charge relay system" evidence="5 6">
    <location>
        <position position="209"/>
    </location>
</feature>
<feature type="active site" description="Charge relay system" evidence="5 6">
    <location>
        <position position="252"/>
    </location>
</feature>
<keyword evidence="2 6" id="KW-0645">Protease</keyword>
<dbReference type="AlphaFoldDB" id="A0A937XBZ5"/>
<sequence>MPSRVGIAQIFVCGWILAAAFFSLPALAEAPGEIAPRVEAATLQPALAAELDRLGDGEEATVLLILREQADIAALRRRLDAAGASRAERHFRVVTTLRETARRAQAPLLQALSARLAQGALSGFTPRWISNLVVVRAPAATVRELARREDIARVELPPRARLIPPVGERRGGQPARGIGVTPGLRAIGADRVWRELGLTGRGILVANIDTGVDGKHPALASRWRGGHGHPASECWLDVLGGHPHSPVDEDGHGTHVMGTITGLGAATGDTIGVAWNALWIACNAIDQPVSSDFDDDIIAAFEWFADPDGDPLSVDDVPHVIQNSWGVTENFPGYGDCDDRWWAVIDHCEAAGAATTWSAGNYGPGYYTMASPADRITSPWNAFSVGAVDATSHGFPYPIAEFSSRGPSGCDGVTLKPEVVAPGVNVYSSIPQGRYAQSGWSGTSMAGPHVAGTIALMCEAAPDLTVDQLKEILFTTAIDLGRPGEDNTYGAGIIDAYAACLVALGPHGTVAGSVTNASNGGTPVPGAQIGPEEPPRSVPSAADGSYRILLPPGTYAFRVEHPSFAPDGASGVVVAEGGATALSFSLLDIGPPEIRGTTALEATDDTAGPYPVETVVTDCSDLAEVTLHYRVGGGTFQALPMAPQGGGSYAAGIPGQPLSSLVEYFVFAADVAANAASDPPGAPLDLYGFPVVPIVVHFADDVESGENGWTHAAVTPGFRDQWNRNSYDNHTPGGSWSWKCGAVQGWLWYADSLDAALASPPITIAENAELRFWHSVAAESSYAHPGWAYDGGLVEILPAGGEWQQIQ</sequence>
<accession>A0A937XBZ5</accession>
<dbReference type="InterPro" id="IPR000209">
    <property type="entry name" value="Peptidase_S8/S53_dom"/>
</dbReference>
<dbReference type="GO" id="GO:0030246">
    <property type="term" value="F:carbohydrate binding"/>
    <property type="evidence" value="ECO:0007669"/>
    <property type="project" value="InterPro"/>
</dbReference>
<dbReference type="InterPro" id="IPR013784">
    <property type="entry name" value="Carb-bd-like_fold"/>
</dbReference>
<dbReference type="GO" id="GO:0006508">
    <property type="term" value="P:proteolysis"/>
    <property type="evidence" value="ECO:0007669"/>
    <property type="project" value="UniProtKB-KW"/>
</dbReference>
<dbReference type="Pfam" id="PF00082">
    <property type="entry name" value="Peptidase_S8"/>
    <property type="match status" value="1"/>
</dbReference>
<dbReference type="Gene3D" id="2.60.40.1120">
    <property type="entry name" value="Carboxypeptidase-like, regulatory domain"/>
    <property type="match status" value="1"/>
</dbReference>
<organism evidence="8 9">
    <name type="scientific">Eiseniibacteriota bacterium</name>
    <dbReference type="NCBI Taxonomy" id="2212470"/>
    <lineage>
        <taxon>Bacteria</taxon>
        <taxon>Candidatus Eiseniibacteriota</taxon>
    </lineage>
</organism>
<comment type="caution">
    <text evidence="8">The sequence shown here is derived from an EMBL/GenBank/DDBJ whole genome shotgun (WGS) entry which is preliminary data.</text>
</comment>
<dbReference type="Proteomes" id="UP000748308">
    <property type="component" value="Unassembled WGS sequence"/>
</dbReference>
<dbReference type="PROSITE" id="PS51892">
    <property type="entry name" value="SUBTILASE"/>
    <property type="match status" value="1"/>
</dbReference>
<dbReference type="InterPro" id="IPR050131">
    <property type="entry name" value="Peptidase_S8_subtilisin-like"/>
</dbReference>